<dbReference type="SUPFAM" id="SSF159774">
    <property type="entry name" value="YerB-like"/>
    <property type="match status" value="1"/>
</dbReference>
<dbReference type="Pfam" id="PF17479">
    <property type="entry name" value="DUF3048_C"/>
    <property type="match status" value="1"/>
</dbReference>
<evidence type="ECO:0000259" key="4">
    <source>
        <dbReference type="Pfam" id="PF17479"/>
    </source>
</evidence>
<comment type="caution">
    <text evidence="5">The sequence shown here is derived from an EMBL/GenBank/DDBJ whole genome shotgun (WGS) entry which is preliminary data.</text>
</comment>
<dbReference type="InterPro" id="IPR035328">
    <property type="entry name" value="DUF3048_C"/>
</dbReference>
<proteinExistence type="predicted"/>
<dbReference type="Pfam" id="PF11258">
    <property type="entry name" value="DUF3048"/>
    <property type="match status" value="1"/>
</dbReference>
<dbReference type="Proteomes" id="UP000824209">
    <property type="component" value="Unassembled WGS sequence"/>
</dbReference>
<feature type="chain" id="PRO_5038583925" evidence="2">
    <location>
        <begin position="21"/>
        <end position="392"/>
    </location>
</feature>
<name>A0A9D2S1M7_9FIRM</name>
<feature type="signal peptide" evidence="2">
    <location>
        <begin position="1"/>
        <end position="20"/>
    </location>
</feature>
<dbReference type="Gene3D" id="3.50.90.10">
    <property type="entry name" value="YerB-like"/>
    <property type="match status" value="1"/>
</dbReference>
<evidence type="ECO:0000313" key="5">
    <source>
        <dbReference type="EMBL" id="HJB39996.1"/>
    </source>
</evidence>
<reference evidence="5" key="1">
    <citation type="journal article" date="2021" name="PeerJ">
        <title>Extensive microbial diversity within the chicken gut microbiome revealed by metagenomics and culture.</title>
        <authorList>
            <person name="Gilroy R."/>
            <person name="Ravi A."/>
            <person name="Getino M."/>
            <person name="Pursley I."/>
            <person name="Horton D.L."/>
            <person name="Alikhan N.F."/>
            <person name="Baker D."/>
            <person name="Gharbi K."/>
            <person name="Hall N."/>
            <person name="Watson M."/>
            <person name="Adriaenssens E.M."/>
            <person name="Foster-Nyarko E."/>
            <person name="Jarju S."/>
            <person name="Secka A."/>
            <person name="Antonio M."/>
            <person name="Oren A."/>
            <person name="Chaudhuri R.R."/>
            <person name="La Ragione R."/>
            <person name="Hildebrand F."/>
            <person name="Pallen M.J."/>
        </authorList>
    </citation>
    <scope>NUCLEOTIDE SEQUENCE</scope>
    <source>
        <strain evidence="5">ChiBcec8-14828</strain>
    </source>
</reference>
<gene>
    <name evidence="5" type="ORF">H9943_06315</name>
</gene>
<protein>
    <submittedName>
        <fullName evidence="5">DUF3048 domain-containing protein</fullName>
    </submittedName>
</protein>
<reference evidence="5" key="2">
    <citation type="submission" date="2021-04" db="EMBL/GenBank/DDBJ databases">
        <authorList>
            <person name="Gilroy R."/>
        </authorList>
    </citation>
    <scope>NUCLEOTIDE SEQUENCE</scope>
    <source>
        <strain evidence="5">ChiBcec8-14828</strain>
    </source>
</reference>
<feature type="region of interest" description="Disordered" evidence="1">
    <location>
        <begin position="23"/>
        <end position="50"/>
    </location>
</feature>
<keyword evidence="2" id="KW-0732">Signal</keyword>
<evidence type="ECO:0000256" key="1">
    <source>
        <dbReference type="SAM" id="MobiDB-lite"/>
    </source>
</evidence>
<evidence type="ECO:0000313" key="6">
    <source>
        <dbReference type="Proteomes" id="UP000824209"/>
    </source>
</evidence>
<feature type="domain" description="DUF3048" evidence="3">
    <location>
        <begin position="58"/>
        <end position="212"/>
    </location>
</feature>
<evidence type="ECO:0000256" key="2">
    <source>
        <dbReference type="SAM" id="SignalP"/>
    </source>
</evidence>
<evidence type="ECO:0000259" key="3">
    <source>
        <dbReference type="Pfam" id="PF11258"/>
    </source>
</evidence>
<dbReference type="InterPro" id="IPR023158">
    <property type="entry name" value="YerB-like_sf"/>
</dbReference>
<dbReference type="EMBL" id="DWYA01000054">
    <property type="protein sequence ID" value="HJB39996.1"/>
    <property type="molecule type" value="Genomic_DNA"/>
</dbReference>
<organism evidence="5 6">
    <name type="scientific">Candidatus Ruthenibacterium avium</name>
    <dbReference type="NCBI Taxonomy" id="2838751"/>
    <lineage>
        <taxon>Bacteria</taxon>
        <taxon>Bacillati</taxon>
        <taxon>Bacillota</taxon>
        <taxon>Clostridia</taxon>
        <taxon>Eubacteriales</taxon>
        <taxon>Oscillospiraceae</taxon>
        <taxon>Ruthenibacterium</taxon>
    </lineage>
</organism>
<feature type="compositionally biased region" description="Low complexity" evidence="1">
    <location>
        <begin position="24"/>
        <end position="45"/>
    </location>
</feature>
<dbReference type="PROSITE" id="PS51257">
    <property type="entry name" value="PROKAR_LIPOPROTEIN"/>
    <property type="match status" value="1"/>
</dbReference>
<dbReference type="InterPro" id="IPR021416">
    <property type="entry name" value="DUF3048_N"/>
</dbReference>
<dbReference type="AlphaFoldDB" id="A0A9D2S1M7"/>
<feature type="domain" description="DUF3048" evidence="4">
    <location>
        <begin position="248"/>
        <end position="366"/>
    </location>
</feature>
<sequence length="392" mass="43134">MKRFVSIFLALCIAAASMTACTKSPASESQPSSQAASTAQSASEPAVEEEEPYNAALLTGLEKDADYPEGRRFTAVMVNNISEGATQQARPQAGLSDADILVEIKAEGGITRFMALYENYETMPRVGPVRSARHQFFQLILPFHPMYVHVGESVVQTEYKNNYDYSDFDLNGDVLSTLGHRDSDFRARGVKIEHTYVTSGEEITKTIEQFGYDSSIEPYKSTFFDFVPYNEEPRVLTGGDATSVSVVHSAAYKTYFDWDATEGKYMMSQYSKAAGAVQPSVDANNDQQLEFDNVIVLFTDIHVIPGHEAKDLQEVDYTFGGLGYYFNGGRVEPIRWQKGAADQVLRLVNDDADLTNVKVNPGRSYIAVVDLDEAENFSYSAAAASSADSAAQ</sequence>
<accession>A0A9D2S1M7</accession>